<evidence type="ECO:0000313" key="2">
    <source>
        <dbReference type="EMBL" id="KAF3583463.1"/>
    </source>
</evidence>
<comment type="caution">
    <text evidence="2">The sequence shown here is derived from an EMBL/GenBank/DDBJ whole genome shotgun (WGS) entry which is preliminary data.</text>
</comment>
<sequence>MEGRCGMKMAAGEDQMQGSSRREEKFCVSVRLKPLNVKEGIRNDRPHVTPI</sequence>
<proteinExistence type="predicted"/>
<dbReference type="Proteomes" id="UP000712600">
    <property type="component" value="Unassembled WGS sequence"/>
</dbReference>
<evidence type="ECO:0000313" key="3">
    <source>
        <dbReference type="Proteomes" id="UP000712600"/>
    </source>
</evidence>
<reference evidence="2" key="1">
    <citation type="submission" date="2019-12" db="EMBL/GenBank/DDBJ databases">
        <title>Genome sequencing and annotation of Brassica cretica.</title>
        <authorList>
            <person name="Studholme D.J."/>
            <person name="Sarris P."/>
        </authorList>
    </citation>
    <scope>NUCLEOTIDE SEQUENCE</scope>
    <source>
        <strain evidence="2">PFS-109/04</strain>
        <tissue evidence="2">Leaf</tissue>
    </source>
</reference>
<protein>
    <recommendedName>
        <fullName evidence="4">Kinesin motor domain-containing protein</fullName>
    </recommendedName>
</protein>
<evidence type="ECO:0008006" key="4">
    <source>
        <dbReference type="Google" id="ProtNLM"/>
    </source>
</evidence>
<gene>
    <name evidence="2" type="ORF">F2Q69_00027609</name>
</gene>
<evidence type="ECO:0000256" key="1">
    <source>
        <dbReference type="SAM" id="MobiDB-lite"/>
    </source>
</evidence>
<organism evidence="2 3">
    <name type="scientific">Brassica cretica</name>
    <name type="common">Mustard</name>
    <dbReference type="NCBI Taxonomy" id="69181"/>
    <lineage>
        <taxon>Eukaryota</taxon>
        <taxon>Viridiplantae</taxon>
        <taxon>Streptophyta</taxon>
        <taxon>Embryophyta</taxon>
        <taxon>Tracheophyta</taxon>
        <taxon>Spermatophyta</taxon>
        <taxon>Magnoliopsida</taxon>
        <taxon>eudicotyledons</taxon>
        <taxon>Gunneridae</taxon>
        <taxon>Pentapetalae</taxon>
        <taxon>rosids</taxon>
        <taxon>malvids</taxon>
        <taxon>Brassicales</taxon>
        <taxon>Brassicaceae</taxon>
        <taxon>Brassiceae</taxon>
        <taxon>Brassica</taxon>
    </lineage>
</organism>
<accession>A0A8S9RSL9</accession>
<dbReference type="AlphaFoldDB" id="A0A8S9RSL9"/>
<dbReference type="EMBL" id="QGKX02000088">
    <property type="protein sequence ID" value="KAF3583463.1"/>
    <property type="molecule type" value="Genomic_DNA"/>
</dbReference>
<feature type="region of interest" description="Disordered" evidence="1">
    <location>
        <begin position="1"/>
        <end position="24"/>
    </location>
</feature>
<name>A0A8S9RSL9_BRACR</name>